<proteinExistence type="predicted"/>
<protein>
    <recommendedName>
        <fullName evidence="3">Chlorophyllase</fullName>
    </recommendedName>
</protein>
<evidence type="ECO:0008006" key="3">
    <source>
        <dbReference type="Google" id="ProtNLM"/>
    </source>
</evidence>
<dbReference type="Gene3D" id="3.40.50.1820">
    <property type="entry name" value="alpha/beta hydrolase"/>
    <property type="match status" value="1"/>
</dbReference>
<dbReference type="AlphaFoldDB" id="A0A7J7HFC3"/>
<reference evidence="2" key="1">
    <citation type="journal article" date="2020" name="Nat. Commun.">
        <title>Genome assembly of wild tea tree DASZ reveals pedigree and selection history of tea varieties.</title>
        <authorList>
            <person name="Zhang W."/>
            <person name="Zhang Y."/>
            <person name="Qiu H."/>
            <person name="Guo Y."/>
            <person name="Wan H."/>
            <person name="Zhang X."/>
            <person name="Scossa F."/>
            <person name="Alseekh S."/>
            <person name="Zhang Q."/>
            <person name="Wang P."/>
            <person name="Xu L."/>
            <person name="Schmidt M.H."/>
            <person name="Jia X."/>
            <person name="Li D."/>
            <person name="Zhu A."/>
            <person name="Guo F."/>
            <person name="Chen W."/>
            <person name="Ni D."/>
            <person name="Usadel B."/>
            <person name="Fernie A.R."/>
            <person name="Wen W."/>
        </authorList>
    </citation>
    <scope>NUCLEOTIDE SEQUENCE [LARGE SCALE GENOMIC DNA]</scope>
    <source>
        <strain evidence="2">cv. G240</strain>
    </source>
</reference>
<keyword evidence="2" id="KW-1185">Reference proteome</keyword>
<dbReference type="InterPro" id="IPR017395">
    <property type="entry name" value="Chlorophyllase-like"/>
</dbReference>
<dbReference type="Proteomes" id="UP000593564">
    <property type="component" value="Unassembled WGS sequence"/>
</dbReference>
<dbReference type="GO" id="GO:0015996">
    <property type="term" value="P:chlorophyll catabolic process"/>
    <property type="evidence" value="ECO:0007669"/>
    <property type="project" value="UniProtKB-UniPathway"/>
</dbReference>
<dbReference type="EMBL" id="JACBKZ010000005">
    <property type="protein sequence ID" value="KAF5950634.1"/>
    <property type="molecule type" value="Genomic_DNA"/>
</dbReference>
<dbReference type="UniPathway" id="UPA00674"/>
<sequence>MAVASPALATKVFEEGKLSVKSMKVEESSESSSPPKPLLIVTPTLEGTYPILLFFHGFLIHNTAYEKLLQHVSSHGFIVVAPQLYDLIITGNEEVNLAGEVTNWLATGLQSMLPENVKANLLKLAIAGHSRGGKTAFALALGHAKTQPSLKISALIGLDPVAGLSIDDQIEPKILTYVPHSFDLPVPISVAIIGTGLGHEKSSAIVPACAPNGVNHCEFFTECKPPSWYFYAKDYGHVDMLDDPNLILSLACVSGEGDKDPFKKCLGGVFVAFLRACLDGENEDLKCIVEEPTIAPVTLDPTKKRRRKKNRYSLT</sequence>
<dbReference type="SUPFAM" id="SSF53474">
    <property type="entry name" value="alpha/beta-Hydrolases"/>
    <property type="match status" value="1"/>
</dbReference>
<comment type="caution">
    <text evidence="1">The sequence shown here is derived from an EMBL/GenBank/DDBJ whole genome shotgun (WGS) entry which is preliminary data.</text>
</comment>
<name>A0A7J7HFC3_CAMSI</name>
<dbReference type="Pfam" id="PF07224">
    <property type="entry name" value="Chlorophyllase"/>
    <property type="match status" value="1"/>
</dbReference>
<accession>A0A7J7HFC3</accession>
<gene>
    <name evidence="1" type="ORF">HYC85_012627</name>
</gene>
<evidence type="ECO:0000313" key="2">
    <source>
        <dbReference type="Proteomes" id="UP000593564"/>
    </source>
</evidence>
<organism evidence="1 2">
    <name type="scientific">Camellia sinensis</name>
    <name type="common">Tea plant</name>
    <name type="synonym">Thea sinensis</name>
    <dbReference type="NCBI Taxonomy" id="4442"/>
    <lineage>
        <taxon>Eukaryota</taxon>
        <taxon>Viridiplantae</taxon>
        <taxon>Streptophyta</taxon>
        <taxon>Embryophyta</taxon>
        <taxon>Tracheophyta</taxon>
        <taxon>Spermatophyta</taxon>
        <taxon>Magnoliopsida</taxon>
        <taxon>eudicotyledons</taxon>
        <taxon>Gunneridae</taxon>
        <taxon>Pentapetalae</taxon>
        <taxon>asterids</taxon>
        <taxon>Ericales</taxon>
        <taxon>Theaceae</taxon>
        <taxon>Camellia</taxon>
    </lineage>
</organism>
<dbReference type="GO" id="GO:0047746">
    <property type="term" value="F:chlorophyllase activity"/>
    <property type="evidence" value="ECO:0007669"/>
    <property type="project" value="TreeGrafter"/>
</dbReference>
<reference evidence="1 2" key="2">
    <citation type="submission" date="2020-07" db="EMBL/GenBank/DDBJ databases">
        <title>Genome assembly of wild tea tree DASZ reveals pedigree and selection history of tea varieties.</title>
        <authorList>
            <person name="Zhang W."/>
        </authorList>
    </citation>
    <scope>NUCLEOTIDE SEQUENCE [LARGE SCALE GENOMIC DNA]</scope>
    <source>
        <strain evidence="2">cv. G240</strain>
        <tissue evidence="1">Leaf</tissue>
    </source>
</reference>
<evidence type="ECO:0000313" key="1">
    <source>
        <dbReference type="EMBL" id="KAF5950634.1"/>
    </source>
</evidence>
<dbReference type="PANTHER" id="PTHR33428">
    <property type="entry name" value="CHLOROPHYLLASE-2, CHLOROPLASTIC"/>
    <property type="match status" value="1"/>
</dbReference>
<dbReference type="InterPro" id="IPR029058">
    <property type="entry name" value="AB_hydrolase_fold"/>
</dbReference>
<dbReference type="PANTHER" id="PTHR33428:SF10">
    <property type="entry name" value="CHLOROPHYLLASE-1"/>
    <property type="match status" value="1"/>
</dbReference>